<evidence type="ECO:0000313" key="9">
    <source>
        <dbReference type="Proteomes" id="UP000015102"/>
    </source>
</evidence>
<dbReference type="OMA" id="RNCEDDH"/>
<dbReference type="AlphaFoldDB" id="T1GCK6"/>
<keyword evidence="2" id="KW-0677">Repeat</keyword>
<dbReference type="SUPFAM" id="SSF57667">
    <property type="entry name" value="beta-beta-alpha zinc fingers"/>
    <property type="match status" value="1"/>
</dbReference>
<dbReference type="GO" id="GO:0032502">
    <property type="term" value="P:developmental process"/>
    <property type="evidence" value="ECO:0007669"/>
    <property type="project" value="UniProtKB-ARBA"/>
</dbReference>
<evidence type="ECO:0000256" key="1">
    <source>
        <dbReference type="ARBA" id="ARBA00022723"/>
    </source>
</evidence>
<feature type="region of interest" description="Disordered" evidence="6">
    <location>
        <begin position="72"/>
        <end position="98"/>
    </location>
</feature>
<keyword evidence="9" id="KW-1185">Reference proteome</keyword>
<dbReference type="FunFam" id="3.30.160.60:FF:000202">
    <property type="entry name" value="Zinc finger protein 574"/>
    <property type="match status" value="1"/>
</dbReference>
<keyword evidence="3 5" id="KW-0863">Zinc-finger</keyword>
<evidence type="ECO:0000256" key="3">
    <source>
        <dbReference type="ARBA" id="ARBA00022771"/>
    </source>
</evidence>
<organism evidence="8 9">
    <name type="scientific">Megaselia scalaris</name>
    <name type="common">Humpbacked fly</name>
    <name type="synonym">Phora scalaris</name>
    <dbReference type="NCBI Taxonomy" id="36166"/>
    <lineage>
        <taxon>Eukaryota</taxon>
        <taxon>Metazoa</taxon>
        <taxon>Ecdysozoa</taxon>
        <taxon>Arthropoda</taxon>
        <taxon>Hexapoda</taxon>
        <taxon>Insecta</taxon>
        <taxon>Pterygota</taxon>
        <taxon>Neoptera</taxon>
        <taxon>Endopterygota</taxon>
        <taxon>Diptera</taxon>
        <taxon>Brachycera</taxon>
        <taxon>Muscomorpha</taxon>
        <taxon>Platypezoidea</taxon>
        <taxon>Phoridae</taxon>
        <taxon>Megaseliini</taxon>
        <taxon>Megaselia</taxon>
    </lineage>
</organism>
<dbReference type="InterPro" id="IPR036236">
    <property type="entry name" value="Znf_C2H2_sf"/>
</dbReference>
<dbReference type="GO" id="GO:0008270">
    <property type="term" value="F:zinc ion binding"/>
    <property type="evidence" value="ECO:0007669"/>
    <property type="project" value="UniProtKB-KW"/>
</dbReference>
<dbReference type="EMBL" id="CAQQ02393495">
    <property type="status" value="NOT_ANNOTATED_CDS"/>
    <property type="molecule type" value="Genomic_DNA"/>
</dbReference>
<dbReference type="EnsemblMetazoa" id="MESCA001021-RA">
    <property type="protein sequence ID" value="MESCA001021-PA"/>
    <property type="gene ID" value="MESCA001021"/>
</dbReference>
<accession>T1GCK6</accession>
<evidence type="ECO:0000313" key="8">
    <source>
        <dbReference type="EnsemblMetazoa" id="MESCA001021-PA"/>
    </source>
</evidence>
<feature type="compositionally biased region" description="Polar residues" evidence="6">
    <location>
        <begin position="31"/>
        <end position="49"/>
    </location>
</feature>
<feature type="domain" description="C2H2-type" evidence="7">
    <location>
        <begin position="105"/>
        <end position="127"/>
    </location>
</feature>
<dbReference type="Proteomes" id="UP000015102">
    <property type="component" value="Unassembled WGS sequence"/>
</dbReference>
<sequence>MDPQKQAISEDLYNLTQLAEVSLAVGPINTSFKTEQSQTPQKDSKILSSSDEDSVGYYSHKLFDRKKVRRSFNSESYSSGNGSQSSSGEENSYEPKMRRNCEDDHVCPECGKKYSTSSNLARHRQTHRCFTYI</sequence>
<reference evidence="9" key="1">
    <citation type="submission" date="2013-02" db="EMBL/GenBank/DDBJ databases">
        <authorList>
            <person name="Hughes D."/>
        </authorList>
    </citation>
    <scope>NUCLEOTIDE SEQUENCE</scope>
    <source>
        <strain>Durham</strain>
        <strain evidence="9">NC isolate 2 -- Noor lab</strain>
    </source>
</reference>
<evidence type="ECO:0000256" key="4">
    <source>
        <dbReference type="ARBA" id="ARBA00022833"/>
    </source>
</evidence>
<dbReference type="SMART" id="SM00355">
    <property type="entry name" value="ZnF_C2H2"/>
    <property type="match status" value="1"/>
</dbReference>
<feature type="region of interest" description="Disordered" evidence="6">
    <location>
        <begin position="31"/>
        <end position="52"/>
    </location>
</feature>
<evidence type="ECO:0000256" key="2">
    <source>
        <dbReference type="ARBA" id="ARBA00022737"/>
    </source>
</evidence>
<dbReference type="STRING" id="36166.T1GCK6"/>
<dbReference type="InterPro" id="IPR013087">
    <property type="entry name" value="Znf_C2H2_type"/>
</dbReference>
<proteinExistence type="predicted"/>
<dbReference type="HOGENOM" id="CLU_1909066_0_0_1"/>
<dbReference type="PROSITE" id="PS00028">
    <property type="entry name" value="ZINC_FINGER_C2H2_1"/>
    <property type="match status" value="1"/>
</dbReference>
<dbReference type="Gene3D" id="3.30.160.60">
    <property type="entry name" value="Classic Zinc Finger"/>
    <property type="match status" value="1"/>
</dbReference>
<reference evidence="8" key="2">
    <citation type="submission" date="2015-06" db="UniProtKB">
        <authorList>
            <consortium name="EnsemblMetazoa"/>
        </authorList>
    </citation>
    <scope>IDENTIFICATION</scope>
</reference>
<dbReference type="EMBL" id="CAQQ02393494">
    <property type="status" value="NOT_ANNOTATED_CDS"/>
    <property type="molecule type" value="Genomic_DNA"/>
</dbReference>
<evidence type="ECO:0000256" key="5">
    <source>
        <dbReference type="PROSITE-ProRule" id="PRU00042"/>
    </source>
</evidence>
<feature type="compositionally biased region" description="Low complexity" evidence="6">
    <location>
        <begin position="72"/>
        <end position="90"/>
    </location>
</feature>
<keyword evidence="1" id="KW-0479">Metal-binding</keyword>
<evidence type="ECO:0000259" key="7">
    <source>
        <dbReference type="PROSITE" id="PS50157"/>
    </source>
</evidence>
<name>T1GCK6_MEGSC</name>
<protein>
    <recommendedName>
        <fullName evidence="7">C2H2-type domain-containing protein</fullName>
    </recommendedName>
</protein>
<dbReference type="PROSITE" id="PS50157">
    <property type="entry name" value="ZINC_FINGER_C2H2_2"/>
    <property type="match status" value="1"/>
</dbReference>
<keyword evidence="4" id="KW-0862">Zinc</keyword>
<evidence type="ECO:0000256" key="6">
    <source>
        <dbReference type="SAM" id="MobiDB-lite"/>
    </source>
</evidence>
<dbReference type="Pfam" id="PF00096">
    <property type="entry name" value="zf-C2H2"/>
    <property type="match status" value="1"/>
</dbReference>